<evidence type="ECO:0000256" key="4">
    <source>
        <dbReference type="ARBA" id="ARBA00022833"/>
    </source>
</evidence>
<dbReference type="InterPro" id="IPR050164">
    <property type="entry name" value="Peptidase_C19"/>
</dbReference>
<feature type="compositionally biased region" description="Basic residues" evidence="7">
    <location>
        <begin position="471"/>
        <end position="488"/>
    </location>
</feature>
<dbReference type="EC" id="3.4.19.12" evidence="6"/>
<evidence type="ECO:0000259" key="9">
    <source>
        <dbReference type="PROSITE" id="PS50271"/>
    </source>
</evidence>
<keyword evidence="6" id="KW-0788">Thiol protease</keyword>
<dbReference type="Pfam" id="PF02148">
    <property type="entry name" value="zf-UBP"/>
    <property type="match status" value="1"/>
</dbReference>
<accession>A0A2J7RRN7</accession>
<keyword evidence="2" id="KW-0479">Metal-binding</keyword>
<keyword evidence="3 5" id="KW-0863">Zinc-finger</keyword>
<dbReference type="PANTHER" id="PTHR24006">
    <property type="entry name" value="UBIQUITIN CARBOXYL-TERMINAL HYDROLASE"/>
    <property type="match status" value="1"/>
</dbReference>
<feature type="domain" description="UBP-type" evidence="9">
    <location>
        <begin position="36"/>
        <end position="156"/>
    </location>
</feature>
<dbReference type="InterPro" id="IPR018200">
    <property type="entry name" value="USP_CS"/>
</dbReference>
<dbReference type="PROSITE" id="PS00972">
    <property type="entry name" value="USP_1"/>
    <property type="match status" value="1"/>
</dbReference>
<dbReference type="PROSITE" id="PS00973">
    <property type="entry name" value="USP_2"/>
    <property type="match status" value="1"/>
</dbReference>
<sequence>MVKKKKNRHQLEPSGQNGGYSTESCDETQANNTGGKCCPHVNKAVDISRVKKALRTEGFLNECSKCLKMPAVSNGIPVGDKVEIGLWLCLKCGHQACGRSRGQHALKHHQTPRSDPHTLVINTELWNIWCYDCGCEIAAQCRKKLHECVEFIKRQEETHGSSKKSLPSNPADCEVPPVEQIPPVQKDCCTLMTLQEQDVGAVKNGDIASVGVVIKASPTSPKNPKAAVQDGSLPRVRGLCNVGNTCFFNAVLQCLAQTPFLLSVLQEMSQSGTKFQLPGCLMKEGDLPVLEGELSKWGNLTEILASTLKELQSPKHDVFNPTRLLNKLIQHCPQFGGGEQHDSHELLRHLLEGVRTEDLKRYQSAILHLFGLSEKSDPKEVEDKVRVKAKAYGRQASELMLHPEQVFRGFLVSTLECQDCLHTSQRVESFLDLSLPVMADKPQPPVMRRKSNNDESYDVYGNASEGPPSKHQLKKERRQARKERKRQKGGCVEGEKSTTAKENFAKKNSSESEHSDADVEDNVEQDVGSKRHGIDLGESGYSSEKVGNEDSAVESPLSCFANGDSALASPASPADMDGSTSPMESGDVTEISKELVVTIPASPLESVGSPLSPSPVSSEVNIDCSSSISARAHGDCMSPDCNRPVSRFAFCNDDDMDSAEGVARLSPVEDDSSNAKIPLVSDLCEDISRLCTSFDLVTEPDVNDCGEKQHVCGGDVGGIMEEGNTVIGDMVVEVQLNGKTASEVQSNGDLARKMQPNMSVDDKVQSAGEVANWSATVLPRYQCDDGECSIQSCLNQFTALELMTGNNKVGCENCTQQQNQGKEGKLVCTNSTKQLLIKSPPAVLILHLKRFQVHRSMFRKLTRHVSFPMVLDLAPICSAMYKDSLMLKPGENHVLYALYGVVEHSGTLHGGHYVAYVKVRAPVQDTDPRWSFLPTEHQVPSQVVEGHSDNAKAPAGKWYFVSDSRVSEVGEERVLRSQAYLLFYERFL</sequence>
<dbReference type="EMBL" id="NEVH01000599">
    <property type="protein sequence ID" value="PNF43508.1"/>
    <property type="molecule type" value="Genomic_DNA"/>
</dbReference>
<feature type="compositionally biased region" description="Low complexity" evidence="7">
    <location>
        <begin position="565"/>
        <end position="574"/>
    </location>
</feature>
<keyword evidence="11" id="KW-1185">Reference proteome</keyword>
<organism evidence="10 11">
    <name type="scientific">Cryptotermes secundus</name>
    <dbReference type="NCBI Taxonomy" id="105785"/>
    <lineage>
        <taxon>Eukaryota</taxon>
        <taxon>Metazoa</taxon>
        <taxon>Ecdysozoa</taxon>
        <taxon>Arthropoda</taxon>
        <taxon>Hexapoda</taxon>
        <taxon>Insecta</taxon>
        <taxon>Pterygota</taxon>
        <taxon>Neoptera</taxon>
        <taxon>Polyneoptera</taxon>
        <taxon>Dictyoptera</taxon>
        <taxon>Blattodea</taxon>
        <taxon>Blattoidea</taxon>
        <taxon>Termitoidae</taxon>
        <taxon>Kalotermitidae</taxon>
        <taxon>Cryptotermitinae</taxon>
        <taxon>Cryptotermes</taxon>
    </lineage>
</organism>
<dbReference type="SUPFAM" id="SSF54001">
    <property type="entry name" value="Cysteine proteinases"/>
    <property type="match status" value="1"/>
</dbReference>
<dbReference type="AlphaFoldDB" id="A0A2J7RRN7"/>
<reference evidence="10 11" key="1">
    <citation type="submission" date="2017-12" db="EMBL/GenBank/DDBJ databases">
        <title>Hemimetabolous genomes reveal molecular basis of termite eusociality.</title>
        <authorList>
            <person name="Harrison M.C."/>
            <person name="Jongepier E."/>
            <person name="Robertson H.M."/>
            <person name="Arning N."/>
            <person name="Bitard-Feildel T."/>
            <person name="Chao H."/>
            <person name="Childers C.P."/>
            <person name="Dinh H."/>
            <person name="Doddapaneni H."/>
            <person name="Dugan S."/>
            <person name="Gowin J."/>
            <person name="Greiner C."/>
            <person name="Han Y."/>
            <person name="Hu H."/>
            <person name="Hughes D.S.T."/>
            <person name="Huylmans A.-K."/>
            <person name="Kemena C."/>
            <person name="Kremer L.P.M."/>
            <person name="Lee S.L."/>
            <person name="Lopez-Ezquerra A."/>
            <person name="Mallet L."/>
            <person name="Monroy-Kuhn J.M."/>
            <person name="Moser A."/>
            <person name="Murali S.C."/>
            <person name="Muzny D.M."/>
            <person name="Otani S."/>
            <person name="Piulachs M.-D."/>
            <person name="Poelchau M."/>
            <person name="Qu J."/>
            <person name="Schaub F."/>
            <person name="Wada-Katsumata A."/>
            <person name="Worley K.C."/>
            <person name="Xie Q."/>
            <person name="Ylla G."/>
            <person name="Poulsen M."/>
            <person name="Gibbs R.A."/>
            <person name="Schal C."/>
            <person name="Richards S."/>
            <person name="Belles X."/>
            <person name="Korb J."/>
            <person name="Bornberg-Bauer E."/>
        </authorList>
    </citation>
    <scope>NUCLEOTIDE SEQUENCE [LARGE SCALE GENOMIC DNA]</scope>
    <source>
        <tissue evidence="10">Whole body</tissue>
    </source>
</reference>
<feature type="region of interest" description="Disordered" evidence="7">
    <location>
        <begin position="438"/>
        <end position="586"/>
    </location>
</feature>
<keyword evidence="6" id="KW-0833">Ubl conjugation pathway</keyword>
<dbReference type="GO" id="GO:0005634">
    <property type="term" value="C:nucleus"/>
    <property type="evidence" value="ECO:0007669"/>
    <property type="project" value="TreeGrafter"/>
</dbReference>
<dbReference type="CDD" id="cd02667">
    <property type="entry name" value="Peptidase_C19K"/>
    <property type="match status" value="1"/>
</dbReference>
<dbReference type="InterPro" id="IPR001607">
    <property type="entry name" value="Znf_UBP"/>
</dbReference>
<evidence type="ECO:0000256" key="2">
    <source>
        <dbReference type="ARBA" id="ARBA00022723"/>
    </source>
</evidence>
<feature type="compositionally biased region" description="Polar residues" evidence="7">
    <location>
        <begin position="13"/>
        <end position="25"/>
    </location>
</feature>
<dbReference type="Proteomes" id="UP000235965">
    <property type="component" value="Unassembled WGS sequence"/>
</dbReference>
<keyword evidence="6" id="KW-0645">Protease</keyword>
<dbReference type="InterPro" id="IPR038765">
    <property type="entry name" value="Papain-like_cys_pep_sf"/>
</dbReference>
<evidence type="ECO:0000256" key="1">
    <source>
        <dbReference type="ARBA" id="ARBA00009085"/>
    </source>
</evidence>
<dbReference type="EMBL" id="NEVH01000599">
    <property type="protein sequence ID" value="PNF43506.1"/>
    <property type="molecule type" value="Genomic_DNA"/>
</dbReference>
<evidence type="ECO:0000256" key="3">
    <source>
        <dbReference type="ARBA" id="ARBA00022771"/>
    </source>
</evidence>
<feature type="region of interest" description="Disordered" evidence="7">
    <location>
        <begin position="1"/>
        <end position="25"/>
    </location>
</feature>
<protein>
    <recommendedName>
        <fullName evidence="6">Ubiquitin carboxyl-terminal hydrolase</fullName>
        <ecNumber evidence="6">3.4.19.12</ecNumber>
    </recommendedName>
</protein>
<comment type="catalytic activity">
    <reaction evidence="6">
        <text>Thiol-dependent hydrolysis of ester, thioester, amide, peptide and isopeptide bonds formed by the C-terminal Gly of ubiquitin (a 76-residue protein attached to proteins as an intracellular targeting signal).</text>
        <dbReference type="EC" id="3.4.19.12"/>
    </reaction>
</comment>
<dbReference type="OrthoDB" id="2020758at2759"/>
<evidence type="ECO:0000259" key="8">
    <source>
        <dbReference type="PROSITE" id="PS50235"/>
    </source>
</evidence>
<evidence type="ECO:0000256" key="5">
    <source>
        <dbReference type="PROSITE-ProRule" id="PRU00502"/>
    </source>
</evidence>
<dbReference type="PANTHER" id="PTHR24006:SF781">
    <property type="entry name" value="LD34905P"/>
    <property type="match status" value="1"/>
</dbReference>
<dbReference type="GO" id="GO:0008270">
    <property type="term" value="F:zinc ion binding"/>
    <property type="evidence" value="ECO:0007669"/>
    <property type="project" value="UniProtKB-KW"/>
</dbReference>
<evidence type="ECO:0000313" key="10">
    <source>
        <dbReference type="EMBL" id="PNF43508.1"/>
    </source>
</evidence>
<dbReference type="GO" id="GO:0005829">
    <property type="term" value="C:cytosol"/>
    <property type="evidence" value="ECO:0007669"/>
    <property type="project" value="TreeGrafter"/>
</dbReference>
<dbReference type="FunCoup" id="A0A2J7RRN7">
    <property type="interactions" value="2094"/>
</dbReference>
<feature type="compositionally biased region" description="Basic and acidic residues" evidence="7">
    <location>
        <begin position="493"/>
        <end position="517"/>
    </location>
</feature>
<dbReference type="InterPro" id="IPR001394">
    <property type="entry name" value="Peptidase_C19_UCH"/>
</dbReference>
<keyword evidence="4" id="KW-0862">Zinc</keyword>
<dbReference type="PROSITE" id="PS50235">
    <property type="entry name" value="USP_3"/>
    <property type="match status" value="1"/>
</dbReference>
<gene>
    <name evidence="10" type="primary">usp16_3</name>
    <name evidence="10" type="ORF">B7P43_G09326</name>
</gene>
<dbReference type="SUPFAM" id="SSF57850">
    <property type="entry name" value="RING/U-box"/>
    <property type="match status" value="1"/>
</dbReference>
<evidence type="ECO:0000256" key="6">
    <source>
        <dbReference type="RuleBase" id="RU366025"/>
    </source>
</evidence>
<dbReference type="GO" id="GO:0006508">
    <property type="term" value="P:proteolysis"/>
    <property type="evidence" value="ECO:0007669"/>
    <property type="project" value="UniProtKB-KW"/>
</dbReference>
<feature type="domain" description="USP" evidence="8">
    <location>
        <begin position="237"/>
        <end position="987"/>
    </location>
</feature>
<name>A0A2J7RRN7_9NEOP</name>
<dbReference type="GO" id="GO:0004843">
    <property type="term" value="F:cysteine-type deubiquitinase activity"/>
    <property type="evidence" value="ECO:0007669"/>
    <property type="project" value="UniProtKB-UniRule"/>
</dbReference>
<dbReference type="PROSITE" id="PS50271">
    <property type="entry name" value="ZF_UBP"/>
    <property type="match status" value="1"/>
</dbReference>
<dbReference type="InterPro" id="IPR028889">
    <property type="entry name" value="USP"/>
</dbReference>
<dbReference type="Gene3D" id="3.30.40.10">
    <property type="entry name" value="Zinc/RING finger domain, C3HC4 (zinc finger)"/>
    <property type="match status" value="1"/>
</dbReference>
<proteinExistence type="inferred from homology"/>
<keyword evidence="6 10" id="KW-0378">Hydrolase</keyword>
<comment type="caution">
    <text evidence="10">The sequence shown here is derived from an EMBL/GenBank/DDBJ whole genome shotgun (WGS) entry which is preliminary data.</text>
</comment>
<comment type="similarity">
    <text evidence="1 6">Belongs to the peptidase C19 family.</text>
</comment>
<dbReference type="Pfam" id="PF00443">
    <property type="entry name" value="UCH"/>
    <property type="match status" value="1"/>
</dbReference>
<dbReference type="Gene3D" id="3.90.70.10">
    <property type="entry name" value="Cysteine proteinases"/>
    <property type="match status" value="2"/>
</dbReference>
<evidence type="ECO:0000313" key="11">
    <source>
        <dbReference type="Proteomes" id="UP000235965"/>
    </source>
</evidence>
<evidence type="ECO:0000256" key="7">
    <source>
        <dbReference type="SAM" id="MobiDB-lite"/>
    </source>
</evidence>
<dbReference type="STRING" id="105785.A0A2J7RRN7"/>
<dbReference type="GO" id="GO:0016579">
    <property type="term" value="P:protein deubiquitination"/>
    <property type="evidence" value="ECO:0007669"/>
    <property type="project" value="InterPro"/>
</dbReference>
<dbReference type="InParanoid" id="A0A2J7RRN7"/>
<dbReference type="InterPro" id="IPR013083">
    <property type="entry name" value="Znf_RING/FYVE/PHD"/>
</dbReference>